<keyword evidence="4" id="KW-1185">Reference proteome</keyword>
<gene>
    <name evidence="3" type="ORF">M0H32_06020</name>
</gene>
<dbReference type="PANTHER" id="PTHR38834:SF3">
    <property type="entry name" value="SOLUTE-BINDING PROTEIN FAMILY 3_N-TERMINAL DOMAIN-CONTAINING PROTEIN"/>
    <property type="match status" value="1"/>
</dbReference>
<organism evidence="3 4">
    <name type="scientific">Roseibium sediminicola</name>
    <dbReference type="NCBI Taxonomy" id="2933272"/>
    <lineage>
        <taxon>Bacteria</taxon>
        <taxon>Pseudomonadati</taxon>
        <taxon>Pseudomonadota</taxon>
        <taxon>Alphaproteobacteria</taxon>
        <taxon>Hyphomicrobiales</taxon>
        <taxon>Stappiaceae</taxon>
        <taxon>Roseibium</taxon>
    </lineage>
</organism>
<sequence>MRFLVALVLLLSLCLQARGTDLLIVTEELPPYNYQEDGIAKGLSTEVVEAVLAETGIEAEIAFLPWARSYLMAQNRKNTLIFSMARIPERENLFEWVGIVCPITTSFFKKAGNDAVEVHTLEDARKYAIGVTLENVNYLYLESKGFPHLELESQDLLNMRKLAHGRIDLVPFDEASFFYQVRKDGMDPAKFEAIYRIEDLSKYLYMAFSKTSDPELVERFRVALRTIQENGVYDGILMRYRLLN</sequence>
<feature type="chain" id="PRO_5045130426" evidence="1">
    <location>
        <begin position="18"/>
        <end position="244"/>
    </location>
</feature>
<dbReference type="PANTHER" id="PTHR38834">
    <property type="entry name" value="PERIPLASMIC SUBSTRATE BINDING PROTEIN FAMILY 3"/>
    <property type="match status" value="1"/>
</dbReference>
<evidence type="ECO:0000259" key="2">
    <source>
        <dbReference type="Pfam" id="PF00497"/>
    </source>
</evidence>
<dbReference type="Gene3D" id="3.40.190.10">
    <property type="entry name" value="Periplasmic binding protein-like II"/>
    <property type="match status" value="2"/>
</dbReference>
<evidence type="ECO:0000256" key="1">
    <source>
        <dbReference type="SAM" id="SignalP"/>
    </source>
</evidence>
<dbReference type="SUPFAM" id="SSF53850">
    <property type="entry name" value="Periplasmic binding protein-like II"/>
    <property type="match status" value="1"/>
</dbReference>
<dbReference type="Pfam" id="PF00497">
    <property type="entry name" value="SBP_bac_3"/>
    <property type="match status" value="1"/>
</dbReference>
<feature type="domain" description="Solute-binding protein family 3/N-terminal" evidence="2">
    <location>
        <begin position="25"/>
        <end position="240"/>
    </location>
</feature>
<name>A0ABT0GQK7_9HYPH</name>
<proteinExistence type="predicted"/>
<reference evidence="3" key="1">
    <citation type="submission" date="2022-04" db="EMBL/GenBank/DDBJ databases">
        <title>Roseibium sp. CAU 1639 isolated from mud.</title>
        <authorList>
            <person name="Kim W."/>
        </authorList>
    </citation>
    <scope>NUCLEOTIDE SEQUENCE</scope>
    <source>
        <strain evidence="3">CAU 1639</strain>
    </source>
</reference>
<dbReference type="RefSeq" id="WP_248152103.1">
    <property type="nucleotide sequence ID" value="NZ_JALNMJ010000003.1"/>
</dbReference>
<comment type="caution">
    <text evidence="3">The sequence shown here is derived from an EMBL/GenBank/DDBJ whole genome shotgun (WGS) entry which is preliminary data.</text>
</comment>
<accession>A0ABT0GQK7</accession>
<evidence type="ECO:0000313" key="3">
    <source>
        <dbReference type="EMBL" id="MCK7611708.1"/>
    </source>
</evidence>
<dbReference type="InterPro" id="IPR001638">
    <property type="entry name" value="Solute-binding_3/MltF_N"/>
</dbReference>
<dbReference type="Proteomes" id="UP001431221">
    <property type="component" value="Unassembled WGS sequence"/>
</dbReference>
<dbReference type="EMBL" id="JALNMJ010000003">
    <property type="protein sequence ID" value="MCK7611708.1"/>
    <property type="molecule type" value="Genomic_DNA"/>
</dbReference>
<protein>
    <submittedName>
        <fullName evidence="3">Transporter substrate-binding domain-containing protein</fullName>
    </submittedName>
</protein>
<keyword evidence="1" id="KW-0732">Signal</keyword>
<feature type="signal peptide" evidence="1">
    <location>
        <begin position="1"/>
        <end position="17"/>
    </location>
</feature>
<evidence type="ECO:0000313" key="4">
    <source>
        <dbReference type="Proteomes" id="UP001431221"/>
    </source>
</evidence>